<reference evidence="13 14" key="1">
    <citation type="submission" date="2020-11" db="EMBL/GenBank/DDBJ databases">
        <title>Taxonomic evaluation of the Bacillus sporothermodurans group of bacteria based on whole genome sequences.</title>
        <authorList>
            <person name="Fiedler G."/>
            <person name="Herbstmann A.-D."/>
            <person name="Doll E."/>
            <person name="Wenning M."/>
            <person name="Brinks E."/>
            <person name="Kabisch J."/>
            <person name="Breitenwieser F."/>
            <person name="Lappann M."/>
            <person name="Boehnlein C."/>
            <person name="Franz C."/>
        </authorList>
    </citation>
    <scope>NUCLEOTIDE SEQUENCE [LARGE SCALE GENOMIC DNA]</scope>
    <source>
        <strain evidence="13 14">JCM 19841</strain>
    </source>
</reference>
<evidence type="ECO:0000256" key="2">
    <source>
        <dbReference type="ARBA" id="ARBA00008055"/>
    </source>
</evidence>
<dbReference type="Gene3D" id="3.20.20.70">
    <property type="entry name" value="Aldolase class I"/>
    <property type="match status" value="1"/>
</dbReference>
<dbReference type="EMBL" id="CP065425">
    <property type="protein sequence ID" value="QQZ10691.1"/>
    <property type="molecule type" value="Genomic_DNA"/>
</dbReference>
<dbReference type="InterPro" id="IPR001731">
    <property type="entry name" value="ALAD"/>
</dbReference>
<evidence type="ECO:0000256" key="10">
    <source>
        <dbReference type="ARBA" id="ARBA00032837"/>
    </source>
</evidence>
<keyword evidence="6" id="KW-0350">Heme biosynthesis</keyword>
<comment type="subunit">
    <text evidence="3">Homooctamer.</text>
</comment>
<dbReference type="InterPro" id="IPR013785">
    <property type="entry name" value="Aldolase_TIM"/>
</dbReference>
<proteinExistence type="inferred from homology"/>
<evidence type="ECO:0000256" key="1">
    <source>
        <dbReference type="ARBA" id="ARBA00004694"/>
    </source>
</evidence>
<keyword evidence="14" id="KW-1185">Reference proteome</keyword>
<accession>A0ABX7E636</accession>
<keyword evidence="7 13" id="KW-0456">Lyase</keyword>
<dbReference type="PANTHER" id="PTHR11458">
    <property type="entry name" value="DELTA-AMINOLEVULINIC ACID DEHYDRATASE"/>
    <property type="match status" value="1"/>
</dbReference>
<dbReference type="CDD" id="cd00384">
    <property type="entry name" value="ALAD_PBGS"/>
    <property type="match status" value="1"/>
</dbReference>
<dbReference type="PIRSF" id="PIRSF001415">
    <property type="entry name" value="Porphbilin_synth"/>
    <property type="match status" value="1"/>
</dbReference>
<gene>
    <name evidence="13" type="primary">hemB</name>
    <name evidence="13" type="ORF">I5776_07285</name>
</gene>
<sequence length="325" mass="36103">MKDLQFKRHRRLRNSANMRALVRETHLHVEDFIYPIFVAEGQNIKNPIASMPGIYQLSLDQLKVEMDEVVELGIKSVLLFGIPLHKDAEGSGAFHNHGIVQEATRFIKKNYPEIIIIADTCLCEYTDHGHCGVIESGKILNDPSLELLAKTAVSQAEAGADIIAPSNMMDGFVAAIRKGLDEAGFEDIPIMSYAVKYSSAFYGPFRDAAGSAPQFGDRKTYQMDPANRLEAFREAQSDVDEGADFLIVKPTLSYLDIVRDVKNEFNLPVVAYNVSGEYSMVKAAAQNGWIDEKSIVLEMLTSMKRAGSDLIITYFAKDAAKWIAE</sequence>
<organism evidence="13 14">
    <name type="scientific">Heyndrickxia vini</name>
    <dbReference type="NCBI Taxonomy" id="1476025"/>
    <lineage>
        <taxon>Bacteria</taxon>
        <taxon>Bacillati</taxon>
        <taxon>Bacillota</taxon>
        <taxon>Bacilli</taxon>
        <taxon>Bacillales</taxon>
        <taxon>Bacillaceae</taxon>
        <taxon>Heyndrickxia</taxon>
    </lineage>
</organism>
<evidence type="ECO:0000256" key="8">
    <source>
        <dbReference type="ARBA" id="ARBA00023244"/>
    </source>
</evidence>
<dbReference type="NCBIfam" id="NF006762">
    <property type="entry name" value="PRK09283.1"/>
    <property type="match status" value="1"/>
</dbReference>
<dbReference type="EC" id="4.2.1.24" evidence="4"/>
<evidence type="ECO:0000256" key="6">
    <source>
        <dbReference type="ARBA" id="ARBA00023133"/>
    </source>
</evidence>
<dbReference type="PANTHER" id="PTHR11458:SF0">
    <property type="entry name" value="DELTA-AMINOLEVULINIC ACID DEHYDRATASE"/>
    <property type="match status" value="1"/>
</dbReference>
<dbReference type="RefSeq" id="WP_202779841.1">
    <property type="nucleotide sequence ID" value="NZ_CP065425.1"/>
</dbReference>
<evidence type="ECO:0000256" key="3">
    <source>
        <dbReference type="ARBA" id="ARBA00011823"/>
    </source>
</evidence>
<evidence type="ECO:0000256" key="11">
    <source>
        <dbReference type="ARBA" id="ARBA00047651"/>
    </source>
</evidence>
<evidence type="ECO:0000256" key="12">
    <source>
        <dbReference type="RuleBase" id="RU004161"/>
    </source>
</evidence>
<evidence type="ECO:0000313" key="13">
    <source>
        <dbReference type="EMBL" id="QQZ10691.1"/>
    </source>
</evidence>
<dbReference type="GO" id="GO:0004655">
    <property type="term" value="F:porphobilinogen synthase activity"/>
    <property type="evidence" value="ECO:0007669"/>
    <property type="project" value="UniProtKB-EC"/>
</dbReference>
<name>A0ABX7E636_9BACI</name>
<dbReference type="PRINTS" id="PR00144">
    <property type="entry name" value="DALDHYDRTASE"/>
</dbReference>
<dbReference type="SMART" id="SM01004">
    <property type="entry name" value="ALAD"/>
    <property type="match status" value="1"/>
</dbReference>
<comment type="catalytic activity">
    <reaction evidence="11">
        <text>2 5-aminolevulinate = porphobilinogen + 2 H2O + H(+)</text>
        <dbReference type="Rhea" id="RHEA:24064"/>
        <dbReference type="ChEBI" id="CHEBI:15377"/>
        <dbReference type="ChEBI" id="CHEBI:15378"/>
        <dbReference type="ChEBI" id="CHEBI:58126"/>
        <dbReference type="ChEBI" id="CHEBI:356416"/>
        <dbReference type="EC" id="4.2.1.24"/>
    </reaction>
</comment>
<dbReference type="Proteomes" id="UP000595691">
    <property type="component" value="Chromosome"/>
</dbReference>
<comment type="similarity">
    <text evidence="2 12">Belongs to the ALAD family.</text>
</comment>
<evidence type="ECO:0000256" key="9">
    <source>
        <dbReference type="ARBA" id="ARBA00025628"/>
    </source>
</evidence>
<evidence type="ECO:0000256" key="4">
    <source>
        <dbReference type="ARBA" id="ARBA00012053"/>
    </source>
</evidence>
<comment type="function">
    <text evidence="9">Catalyzes an early step in the biosynthesis of tetrapyrroles. Binds two molecules of 5-aminolevulinate per subunit, each at a distinct site, and catalyzes their condensation to form porphobilinogen.</text>
</comment>
<protein>
    <recommendedName>
        <fullName evidence="5">Delta-aminolevulinic acid dehydratase</fullName>
        <ecNumber evidence="4">4.2.1.24</ecNumber>
    </recommendedName>
    <alternativeName>
        <fullName evidence="10">Porphobilinogen synthase</fullName>
    </alternativeName>
</protein>
<dbReference type="SUPFAM" id="SSF51569">
    <property type="entry name" value="Aldolase"/>
    <property type="match status" value="1"/>
</dbReference>
<evidence type="ECO:0000256" key="7">
    <source>
        <dbReference type="ARBA" id="ARBA00023239"/>
    </source>
</evidence>
<comment type="pathway">
    <text evidence="1">Porphyrin-containing compound metabolism; protoporphyrin-IX biosynthesis; coproporphyrinogen-III from 5-aminolevulinate: step 1/4.</text>
</comment>
<evidence type="ECO:0000313" key="14">
    <source>
        <dbReference type="Proteomes" id="UP000595691"/>
    </source>
</evidence>
<evidence type="ECO:0000256" key="5">
    <source>
        <dbReference type="ARBA" id="ARBA00020771"/>
    </source>
</evidence>
<keyword evidence="8" id="KW-0627">Porphyrin biosynthesis</keyword>
<dbReference type="Pfam" id="PF00490">
    <property type="entry name" value="ALAD"/>
    <property type="match status" value="1"/>
</dbReference>